<evidence type="ECO:0000259" key="1">
    <source>
        <dbReference type="PROSITE" id="PS50878"/>
    </source>
</evidence>
<evidence type="ECO:0000313" key="3">
    <source>
        <dbReference type="Proteomes" id="UP001108240"/>
    </source>
</evidence>
<name>A0A9J7X3G9_CYPCA</name>
<reference evidence="2" key="1">
    <citation type="submission" date="2025-08" db="UniProtKB">
        <authorList>
            <consortium name="Ensembl"/>
        </authorList>
    </citation>
    <scope>IDENTIFICATION</scope>
</reference>
<proteinExistence type="predicted"/>
<organism evidence="2 3">
    <name type="scientific">Cyprinus carpio carpio</name>
    <dbReference type="NCBI Taxonomy" id="630221"/>
    <lineage>
        <taxon>Eukaryota</taxon>
        <taxon>Metazoa</taxon>
        <taxon>Chordata</taxon>
        <taxon>Craniata</taxon>
        <taxon>Vertebrata</taxon>
        <taxon>Euteleostomi</taxon>
        <taxon>Actinopterygii</taxon>
        <taxon>Neopterygii</taxon>
        <taxon>Teleostei</taxon>
        <taxon>Ostariophysi</taxon>
        <taxon>Cypriniformes</taxon>
        <taxon>Cyprinidae</taxon>
        <taxon>Cyprininae</taxon>
        <taxon>Cyprinus</taxon>
    </lineage>
</organism>
<protein>
    <recommendedName>
        <fullName evidence="1">Reverse transcriptase domain-containing protein</fullName>
    </recommendedName>
</protein>
<dbReference type="InterPro" id="IPR000477">
    <property type="entry name" value="RT_dom"/>
</dbReference>
<dbReference type="OMA" id="CINGEDH"/>
<dbReference type="Pfam" id="PF00078">
    <property type="entry name" value="RVT_1"/>
    <property type="match status" value="1"/>
</dbReference>
<dbReference type="CDD" id="cd01650">
    <property type="entry name" value="RT_nLTR_like"/>
    <property type="match status" value="1"/>
</dbReference>
<dbReference type="PROSITE" id="PS50878">
    <property type="entry name" value="RT_POL"/>
    <property type="match status" value="1"/>
</dbReference>
<reference evidence="2" key="2">
    <citation type="submission" date="2025-09" db="UniProtKB">
        <authorList>
            <consortium name="Ensembl"/>
        </authorList>
    </citation>
    <scope>IDENTIFICATION</scope>
</reference>
<evidence type="ECO:0000313" key="2">
    <source>
        <dbReference type="Ensembl" id="ENSCCRP00000101809.1"/>
    </source>
</evidence>
<feature type="domain" description="Reverse transcriptase" evidence="1">
    <location>
        <begin position="1"/>
        <end position="192"/>
    </location>
</feature>
<dbReference type="Ensembl" id="ENSCCRT00000120192.1">
    <property type="protein sequence ID" value="ENSCCRP00000101809.1"/>
    <property type="gene ID" value="ENSCCRG00000078581.1"/>
</dbReference>
<dbReference type="PANTHER" id="PTHR31635:SF196">
    <property type="entry name" value="REVERSE TRANSCRIPTASE DOMAIN-CONTAINING PROTEIN-RELATED"/>
    <property type="match status" value="1"/>
</dbReference>
<dbReference type="InterPro" id="IPR043502">
    <property type="entry name" value="DNA/RNA_pol_sf"/>
</dbReference>
<dbReference type="Proteomes" id="UP001108240">
    <property type="component" value="Unplaced"/>
</dbReference>
<dbReference type="SUPFAM" id="SSF56672">
    <property type="entry name" value="DNA/RNA polymerases"/>
    <property type="match status" value="1"/>
</dbReference>
<accession>A0A9J7X3G9</accession>
<dbReference type="GeneTree" id="ENSGT00940000163630"/>
<keyword evidence="3" id="KW-1185">Reference proteome</keyword>
<sequence>ALQVMSHVVTENISAMLMSLDAEKAFDSVGWYYLYQVLARFGFNDSFIQCIKALYYSPVARIKINGHLSETIHLERGTRQGCPLSPALFALFIEPLAQAIREDSEIKGISIRGDEHKICMYADDVLLFLTNLKSSIPKLMTLLKKYNLYSGYKINIQKTQTLIYNFRPNLHIRRQYDFNWKSRSIKYLGITLTKDIAKLFESNYGPINKEIKTDISRWTLLPLDMINRIEIIKMNMLPRILYLFQSLPLEVLQKQFNEWDGMISRFVWNGRKPRIKFKSLQLTKEKGGRALPCLQDYYYAAQLKPLVSWCIPSYESRWKTLEVSQIETPIQSILGNKKLAERSYNRLSTWTVFSLRVWFRVLKKLQLEDQTGVLSWIAFDPGFEPAREDERFKQWVWREKKKVKKKLTSEKFHPMSFKFCAFILYAYINRIRNKFLFT</sequence>
<dbReference type="AlphaFoldDB" id="A0A9J7X3G9"/>
<dbReference type="PANTHER" id="PTHR31635">
    <property type="entry name" value="REVERSE TRANSCRIPTASE DOMAIN-CONTAINING PROTEIN-RELATED"/>
    <property type="match status" value="1"/>
</dbReference>